<dbReference type="PANTHER" id="PTHR30121">
    <property type="entry name" value="UNCHARACTERIZED PROTEIN YJGR-RELATED"/>
    <property type="match status" value="1"/>
</dbReference>
<dbReference type="InterPro" id="IPR051162">
    <property type="entry name" value="T4SS_component"/>
</dbReference>
<sequence length="592" mass="66773">MLFNNKNKINKKDSNKDANKSNIPGGVLKVADVLSKGDVAIRDIVAPSYVEVDFNHIKIDAKYYRTLFVVGYPRYVSANWMNSLITYDHPLNISMFIYPSESKAILNELKRKIAEMQATVESDIKAGKVIDPTVQVALDDALSLQAELAKGAERFFQFALYITVPADTEAELNSVTKEIDSTLSSLLIVSKQATLEQEEGFKSTLPMFRDQLQIWRNMDTTSLAMTFPFSTASLTRNEGVMYGINQHDGSLIIFDRFTLENANAVILGKSGGGKSFMVKLEALRLLMMDVDVIILDPENEYRTLCKNLGGEFVDFSASSEYKLNPFDLNDENPEPDELPNKILDLHSLMKVIMGELTPSQDALLDRALVLTYREKGITQEPETFMKEPPLLEDLYKILIGMEAIEARELADRLEKFVEGSAAGIFNNHSNFDIKNTFTVFGIRDLEENLRPVAMYIILDYIWHRVRRGEHRKRVLIVDEAWYLIKNKDSGAYLHNFAKRARKYKLGMTTITQDVEDFLATDEGKAIITNSSLQIILKQSTAAVDRITKTFYLTGGEKHFLLSAGIGEGLFFAGQSHVGFQVVASEEEKRLIE</sequence>
<dbReference type="STRING" id="1618481.US54_C0001G0007"/>
<name>A0A0G0H9R7_9BACT</name>
<dbReference type="InterPro" id="IPR027417">
    <property type="entry name" value="P-loop_NTPase"/>
</dbReference>
<dbReference type="Proteomes" id="UP000034471">
    <property type="component" value="Unassembled WGS sequence"/>
</dbReference>
<accession>A0A0G0H9R7</accession>
<dbReference type="CDD" id="cd01127">
    <property type="entry name" value="TrwB_TraG_TraD_VirD4"/>
    <property type="match status" value="1"/>
</dbReference>
<dbReference type="NCBIfam" id="NF045971">
    <property type="entry name" value="conju_CD1110"/>
    <property type="match status" value="1"/>
</dbReference>
<evidence type="ECO:0000256" key="1">
    <source>
        <dbReference type="SAM" id="MobiDB-lite"/>
    </source>
</evidence>
<dbReference type="SUPFAM" id="SSF52540">
    <property type="entry name" value="P-loop containing nucleoside triphosphate hydrolases"/>
    <property type="match status" value="1"/>
</dbReference>
<dbReference type="Pfam" id="PF19044">
    <property type="entry name" value="P-loop_TraG"/>
    <property type="match status" value="1"/>
</dbReference>
<feature type="compositionally biased region" description="Basic and acidic residues" evidence="1">
    <location>
        <begin position="10"/>
        <end position="19"/>
    </location>
</feature>
<dbReference type="EMBL" id="LBTJ01000001">
    <property type="protein sequence ID" value="KKQ38882.1"/>
    <property type="molecule type" value="Genomic_DNA"/>
</dbReference>
<organism evidence="3 4">
    <name type="scientific">Candidatus Roizmanbacteria bacterium GW2011_GWA2_37_7</name>
    <dbReference type="NCBI Taxonomy" id="1618481"/>
    <lineage>
        <taxon>Bacteria</taxon>
        <taxon>Candidatus Roizmaniibacteriota</taxon>
    </lineage>
</organism>
<dbReference type="Gene3D" id="1.10.8.730">
    <property type="match status" value="1"/>
</dbReference>
<reference evidence="3 4" key="1">
    <citation type="journal article" date="2015" name="Nature">
        <title>rRNA introns, odd ribosomes, and small enigmatic genomes across a large radiation of phyla.</title>
        <authorList>
            <person name="Brown C.T."/>
            <person name="Hug L.A."/>
            <person name="Thomas B.C."/>
            <person name="Sharon I."/>
            <person name="Castelle C.J."/>
            <person name="Singh A."/>
            <person name="Wilkins M.J."/>
            <person name="Williams K.H."/>
            <person name="Banfield J.F."/>
        </authorList>
    </citation>
    <scope>NUCLEOTIDE SEQUENCE [LARGE SCALE GENOMIC DNA]</scope>
</reference>
<dbReference type="PANTHER" id="PTHR30121:SF6">
    <property type="entry name" value="SLR6007 PROTEIN"/>
    <property type="match status" value="1"/>
</dbReference>
<protein>
    <submittedName>
        <fullName evidence="3">Type IV secretory pathway VirB4 component-like protein</fullName>
    </submittedName>
</protein>
<dbReference type="InterPro" id="IPR043964">
    <property type="entry name" value="P-loop_TraG"/>
</dbReference>
<evidence type="ECO:0000259" key="2">
    <source>
        <dbReference type="Pfam" id="PF19044"/>
    </source>
</evidence>
<evidence type="ECO:0000313" key="4">
    <source>
        <dbReference type="Proteomes" id="UP000034471"/>
    </source>
</evidence>
<feature type="domain" description="TraG P-loop" evidence="2">
    <location>
        <begin position="257"/>
        <end position="563"/>
    </location>
</feature>
<dbReference type="AlphaFoldDB" id="A0A0G0H9R7"/>
<gene>
    <name evidence="3" type="ORF">US54_C0001G0007</name>
</gene>
<proteinExistence type="predicted"/>
<comment type="caution">
    <text evidence="3">The sequence shown here is derived from an EMBL/GenBank/DDBJ whole genome shotgun (WGS) entry which is preliminary data.</text>
</comment>
<evidence type="ECO:0000313" key="3">
    <source>
        <dbReference type="EMBL" id="KKQ38882.1"/>
    </source>
</evidence>
<dbReference type="Gene3D" id="3.40.50.300">
    <property type="entry name" value="P-loop containing nucleotide triphosphate hydrolases"/>
    <property type="match status" value="1"/>
</dbReference>
<feature type="region of interest" description="Disordered" evidence="1">
    <location>
        <begin position="1"/>
        <end position="20"/>
    </location>
</feature>